<sequence>MRTFFVVTCFAVLLTGCAAFEQSQERESTAMLMMQAAGQAEGLHDLRVPPAAVDDRAALIQAAEAALVSELAPLNVGRAEPVSYPVQAAFMTTSARTDPTLHSRAGIGLIGWLPASLAENDLAARTAWSEVVEQAAARALPEGYETQPFEWIDVSAEGKKSARRVLRVQGPLCLDWSCVLDGAFTSREAPRLNPEGQMQRVQTPELAGHGEAESYTPLQAHPLSVRRLTAQYLEVGNGQSQQYRMETQPLAEFDISAFYLRLSAELPEWAFIFVGSENAVYDPVVPVVLHQGQELFFAVPGTRQR</sequence>
<dbReference type="EMBL" id="QOVF01000003">
    <property type="protein sequence ID" value="KAA0693993.1"/>
    <property type="molecule type" value="Genomic_DNA"/>
</dbReference>
<evidence type="ECO:0008006" key="3">
    <source>
        <dbReference type="Google" id="ProtNLM"/>
    </source>
</evidence>
<gene>
    <name evidence="1" type="ORF">DT594_11780</name>
</gene>
<dbReference type="AlphaFoldDB" id="A0A7V7GSK6"/>
<name>A0A7V7GSK6_9GAMM</name>
<evidence type="ECO:0000313" key="2">
    <source>
        <dbReference type="Proteomes" id="UP000463138"/>
    </source>
</evidence>
<evidence type="ECO:0000313" key="1">
    <source>
        <dbReference type="EMBL" id="KAA0693993.1"/>
    </source>
</evidence>
<dbReference type="RefSeq" id="WP_149332845.1">
    <property type="nucleotide sequence ID" value="NZ_QOVF01000003.1"/>
</dbReference>
<reference evidence="1 2" key="1">
    <citation type="submission" date="2018-07" db="EMBL/GenBank/DDBJ databases">
        <title>Pseudomonas laoshanensis sp. nov., isolated from soil.</title>
        <authorList>
            <person name="Sun J."/>
            <person name="Yu L."/>
            <person name="Wang M."/>
            <person name="Zhang C."/>
        </authorList>
    </citation>
    <scope>NUCLEOTIDE SEQUENCE [LARGE SCALE GENOMIC DNA]</scope>
    <source>
        <strain evidence="1 2">Y22</strain>
    </source>
</reference>
<comment type="caution">
    <text evidence="1">The sequence shown here is derived from an EMBL/GenBank/DDBJ whole genome shotgun (WGS) entry which is preliminary data.</text>
</comment>
<dbReference type="PROSITE" id="PS51257">
    <property type="entry name" value="PROKAR_LIPOPROTEIN"/>
    <property type="match status" value="1"/>
</dbReference>
<dbReference type="OrthoDB" id="6837276at2"/>
<protein>
    <recommendedName>
        <fullName evidence="3">Lipoprotein</fullName>
    </recommendedName>
</protein>
<dbReference type="Proteomes" id="UP000463138">
    <property type="component" value="Unassembled WGS sequence"/>
</dbReference>
<keyword evidence="2" id="KW-1185">Reference proteome</keyword>
<accession>A0A7V7GSK6</accession>
<organism evidence="1 2">
    <name type="scientific">Halopseudomonas laoshanensis</name>
    <dbReference type="NCBI Taxonomy" id="2268758"/>
    <lineage>
        <taxon>Bacteria</taxon>
        <taxon>Pseudomonadati</taxon>
        <taxon>Pseudomonadota</taxon>
        <taxon>Gammaproteobacteria</taxon>
        <taxon>Pseudomonadales</taxon>
        <taxon>Pseudomonadaceae</taxon>
        <taxon>Halopseudomonas</taxon>
    </lineage>
</organism>
<proteinExistence type="predicted"/>